<dbReference type="GO" id="GO:0003723">
    <property type="term" value="F:RNA binding"/>
    <property type="evidence" value="ECO:0007669"/>
    <property type="project" value="UniProtKB-UniRule"/>
</dbReference>
<accession>A0A8X6XYL4</accession>
<name>A0A8X6XYL4_9ARAC</name>
<keyword evidence="1" id="KW-0694">RNA-binding</keyword>
<reference evidence="4" key="1">
    <citation type="submission" date="2020-08" db="EMBL/GenBank/DDBJ databases">
        <title>Multicomponent nature underlies the extraordinary mechanical properties of spider dragline silk.</title>
        <authorList>
            <person name="Kono N."/>
            <person name="Nakamura H."/>
            <person name="Mori M."/>
            <person name="Yoshida Y."/>
            <person name="Ohtoshi R."/>
            <person name="Malay A.D."/>
            <person name="Moran D.A.P."/>
            <person name="Tomita M."/>
            <person name="Numata K."/>
            <person name="Arakawa K."/>
        </authorList>
    </citation>
    <scope>NUCLEOTIDE SEQUENCE</scope>
</reference>
<dbReference type="AlphaFoldDB" id="A0A8X6XYL4"/>
<feature type="region of interest" description="Disordered" evidence="2">
    <location>
        <begin position="249"/>
        <end position="287"/>
    </location>
</feature>
<feature type="domain" description="K Homology" evidence="3">
    <location>
        <begin position="318"/>
        <end position="388"/>
    </location>
</feature>
<dbReference type="GO" id="GO:0005737">
    <property type="term" value="C:cytoplasm"/>
    <property type="evidence" value="ECO:0007669"/>
    <property type="project" value="UniProtKB-ARBA"/>
</dbReference>
<sequence length="517" mass="57497">LNQKTTKKIILLKALFLFLPGIWNELLFLKAFRLEKNLTIYKDFVQNKINESKSDQNIKVIEVENGSTEIVPKETKNGSTEIVPKETKTAVQKLYPRKQNGSTEIVPKETENSSVNNTALGEGSPVLNDSQTNGILAGDVSNNCSDSTSTFSSLSVSPANSVVDYDNKSFENACDELSSSEKMESKTVECQTKEIKKSELPSPTKIKEFIPRNKLNDEPLTVDVGSCIPINYDLILDYCDTASNAATYADSPNSSEVSAVSSTEASMPESPVESEDSGLPPSVVQDPLQDFACGEPESLVQDPLQDFACGEPESLQDEVITYTFEICARAVGRLIGKRGKFVNYINEQTGAVVIVVNHPMSVEDKLCNIQGTSTQVTQALDLIIERFPQDQYRGFSVERYTYPPMMVQYPESFRLRLPPGIICEIQICKVISPAQFFVRIPTHPSFFTLWSKNHEMNRLYNVNSPKLEYPEIGHICVIKSSCGNSLLYMIHGEFMDHPFQAIESCLADIEPADGENW</sequence>
<evidence type="ECO:0000256" key="1">
    <source>
        <dbReference type="PROSITE-ProRule" id="PRU00117"/>
    </source>
</evidence>
<evidence type="ECO:0000313" key="5">
    <source>
        <dbReference type="Proteomes" id="UP000886998"/>
    </source>
</evidence>
<dbReference type="InterPro" id="IPR004087">
    <property type="entry name" value="KH_dom"/>
</dbReference>
<dbReference type="PANTHER" id="PTHR22948:SF65">
    <property type="entry name" value="A-KINASE ANCHORING PROTEIN 1"/>
    <property type="match status" value="1"/>
</dbReference>
<protein>
    <submittedName>
        <fullName evidence="4">A-kinase anchor protein 1, mitochondrial</fullName>
    </submittedName>
</protein>
<dbReference type="SUPFAM" id="SSF54791">
    <property type="entry name" value="Eukaryotic type KH-domain (KH-domain type I)"/>
    <property type="match status" value="1"/>
</dbReference>
<comment type="caution">
    <text evidence="4">The sequence shown here is derived from an EMBL/GenBank/DDBJ whole genome shotgun (WGS) entry which is preliminary data.</text>
</comment>
<evidence type="ECO:0000259" key="3">
    <source>
        <dbReference type="SMART" id="SM00322"/>
    </source>
</evidence>
<dbReference type="OrthoDB" id="6437282at2759"/>
<proteinExistence type="predicted"/>
<dbReference type="SMART" id="SM00322">
    <property type="entry name" value="KH"/>
    <property type="match status" value="1"/>
</dbReference>
<dbReference type="PANTHER" id="PTHR22948">
    <property type="entry name" value="TUDOR DOMAIN CONTAINING PROTEIN"/>
    <property type="match status" value="1"/>
</dbReference>
<feature type="non-terminal residue" evidence="4">
    <location>
        <position position="1"/>
    </location>
</feature>
<feature type="compositionally biased region" description="Low complexity" evidence="2">
    <location>
        <begin position="254"/>
        <end position="266"/>
    </location>
</feature>
<organism evidence="4 5">
    <name type="scientific">Trichonephila inaurata madagascariensis</name>
    <dbReference type="NCBI Taxonomy" id="2747483"/>
    <lineage>
        <taxon>Eukaryota</taxon>
        <taxon>Metazoa</taxon>
        <taxon>Ecdysozoa</taxon>
        <taxon>Arthropoda</taxon>
        <taxon>Chelicerata</taxon>
        <taxon>Arachnida</taxon>
        <taxon>Araneae</taxon>
        <taxon>Araneomorphae</taxon>
        <taxon>Entelegynae</taxon>
        <taxon>Araneoidea</taxon>
        <taxon>Nephilidae</taxon>
        <taxon>Trichonephila</taxon>
        <taxon>Trichonephila inaurata</taxon>
    </lineage>
</organism>
<dbReference type="InterPro" id="IPR050621">
    <property type="entry name" value="Tudor_domain_containing"/>
</dbReference>
<dbReference type="Proteomes" id="UP000886998">
    <property type="component" value="Unassembled WGS sequence"/>
</dbReference>
<gene>
    <name evidence="4" type="ORF">TNIN_165451</name>
</gene>
<dbReference type="PROSITE" id="PS50084">
    <property type="entry name" value="KH_TYPE_1"/>
    <property type="match status" value="1"/>
</dbReference>
<evidence type="ECO:0000256" key="2">
    <source>
        <dbReference type="SAM" id="MobiDB-lite"/>
    </source>
</evidence>
<evidence type="ECO:0000313" key="4">
    <source>
        <dbReference type="EMBL" id="GFY61107.1"/>
    </source>
</evidence>
<dbReference type="InterPro" id="IPR004088">
    <property type="entry name" value="KH_dom_type_1"/>
</dbReference>
<dbReference type="EMBL" id="BMAV01013432">
    <property type="protein sequence ID" value="GFY61107.1"/>
    <property type="molecule type" value="Genomic_DNA"/>
</dbReference>
<dbReference type="GO" id="GO:0010468">
    <property type="term" value="P:regulation of gene expression"/>
    <property type="evidence" value="ECO:0007669"/>
    <property type="project" value="UniProtKB-ARBA"/>
</dbReference>
<dbReference type="InterPro" id="IPR036612">
    <property type="entry name" value="KH_dom_type_1_sf"/>
</dbReference>
<dbReference type="Pfam" id="PF00013">
    <property type="entry name" value="KH_1"/>
    <property type="match status" value="1"/>
</dbReference>
<dbReference type="Gene3D" id="3.30.1370.10">
    <property type="entry name" value="K Homology domain, type 1"/>
    <property type="match status" value="1"/>
</dbReference>
<keyword evidence="5" id="KW-1185">Reference proteome</keyword>